<evidence type="ECO:0000259" key="1">
    <source>
        <dbReference type="Pfam" id="PF12697"/>
    </source>
</evidence>
<dbReference type="Proteomes" id="UP000588068">
    <property type="component" value="Unassembled WGS sequence"/>
</dbReference>
<reference evidence="2 3" key="1">
    <citation type="submission" date="2020-08" db="EMBL/GenBank/DDBJ databases">
        <title>Genomic Encyclopedia of Type Strains, Phase IV (KMG-IV): sequencing the most valuable type-strain genomes for metagenomic binning, comparative biology and taxonomic classification.</title>
        <authorList>
            <person name="Goeker M."/>
        </authorList>
    </citation>
    <scope>NUCLEOTIDE SEQUENCE [LARGE SCALE GENOMIC DNA]</scope>
    <source>
        <strain evidence="2 3">DSM 26723</strain>
    </source>
</reference>
<dbReference type="InterPro" id="IPR000073">
    <property type="entry name" value="AB_hydrolase_1"/>
</dbReference>
<proteinExistence type="predicted"/>
<dbReference type="Pfam" id="PF12697">
    <property type="entry name" value="Abhydrolase_6"/>
    <property type="match status" value="1"/>
</dbReference>
<name>A0A841HLS9_9GAMM</name>
<dbReference type="EMBL" id="JACHHZ010000002">
    <property type="protein sequence ID" value="MBB6092935.1"/>
    <property type="molecule type" value="Genomic_DNA"/>
</dbReference>
<feature type="domain" description="AB hydrolase-1" evidence="1">
    <location>
        <begin position="99"/>
        <end position="243"/>
    </location>
</feature>
<evidence type="ECO:0000313" key="2">
    <source>
        <dbReference type="EMBL" id="MBB6092935.1"/>
    </source>
</evidence>
<keyword evidence="3" id="KW-1185">Reference proteome</keyword>
<protein>
    <submittedName>
        <fullName evidence="2">Pimeloyl-ACP methyl ester carboxylesterase</fullName>
    </submittedName>
</protein>
<organism evidence="2 3">
    <name type="scientific">Povalibacter uvarum</name>
    <dbReference type="NCBI Taxonomy" id="732238"/>
    <lineage>
        <taxon>Bacteria</taxon>
        <taxon>Pseudomonadati</taxon>
        <taxon>Pseudomonadota</taxon>
        <taxon>Gammaproteobacteria</taxon>
        <taxon>Steroidobacterales</taxon>
        <taxon>Steroidobacteraceae</taxon>
        <taxon>Povalibacter</taxon>
    </lineage>
</organism>
<gene>
    <name evidence="2" type="ORF">HNQ60_001813</name>
</gene>
<dbReference type="InterPro" id="IPR029058">
    <property type="entry name" value="AB_hydrolase_fold"/>
</dbReference>
<comment type="caution">
    <text evidence="2">The sequence shown here is derived from an EMBL/GenBank/DDBJ whole genome shotgun (WGS) entry which is preliminary data.</text>
</comment>
<dbReference type="SUPFAM" id="SSF53474">
    <property type="entry name" value="alpha/beta-Hydrolases"/>
    <property type="match status" value="1"/>
</dbReference>
<dbReference type="Gene3D" id="3.40.50.1820">
    <property type="entry name" value="alpha/beta hydrolase"/>
    <property type="match status" value="1"/>
</dbReference>
<dbReference type="AlphaFoldDB" id="A0A841HLS9"/>
<evidence type="ECO:0000313" key="3">
    <source>
        <dbReference type="Proteomes" id="UP000588068"/>
    </source>
</evidence>
<accession>A0A841HLS9</accession>
<sequence>MLHRLLLIPIALLLHACASPSQLVDRIASKAELSRSVVIGTGYRHVVYANAIATTASETVFVYIEGDGRPWRGTRPAADPTTRKPVALQLLAETRFPGIYVSRPCYQEMNDPGCTPSSWTDARYSEAIVSSMASAIGKASGGRKLVLVGYSGGGTLALLLAERLADVQGVITIGANLDTDAWTTKRNFLPLAGSINPAMSQQAHPWPEIHLQGQHDIIVPPSTTERYFESYPRAQREQVDGFDHVCCWVEEWRRMIEEAVSRLAASG</sequence>